<dbReference type="AlphaFoldDB" id="A0A368PWK3"/>
<keyword evidence="1" id="KW-0472">Membrane</keyword>
<gene>
    <name evidence="2" type="ORF">SETIT_2G078200v2</name>
</gene>
<reference evidence="2" key="2">
    <citation type="submission" date="2015-07" db="EMBL/GenBank/DDBJ databases">
        <authorList>
            <person name="Noorani M."/>
        </authorList>
    </citation>
    <scope>NUCLEOTIDE SEQUENCE</scope>
    <source>
        <strain evidence="2">Yugu1</strain>
    </source>
</reference>
<dbReference type="EMBL" id="CM003529">
    <property type="protein sequence ID" value="RCV10019.1"/>
    <property type="molecule type" value="Genomic_DNA"/>
</dbReference>
<proteinExistence type="predicted"/>
<protein>
    <submittedName>
        <fullName evidence="2">Uncharacterized protein</fullName>
    </submittedName>
</protein>
<feature type="transmembrane region" description="Helical" evidence="1">
    <location>
        <begin position="74"/>
        <end position="95"/>
    </location>
</feature>
<name>A0A368PWK3_SETIT</name>
<reference evidence="2" key="1">
    <citation type="journal article" date="2012" name="Nat. Biotechnol.">
        <title>Reference genome sequence of the model plant Setaria.</title>
        <authorList>
            <person name="Bennetzen J.L."/>
            <person name="Schmutz J."/>
            <person name="Wang H."/>
            <person name="Percifield R."/>
            <person name="Hawkins J."/>
            <person name="Pontaroli A.C."/>
            <person name="Estep M."/>
            <person name="Feng L."/>
            <person name="Vaughn J.N."/>
            <person name="Grimwood J."/>
            <person name="Jenkins J."/>
            <person name="Barry K."/>
            <person name="Lindquist E."/>
            <person name="Hellsten U."/>
            <person name="Deshpande S."/>
            <person name="Wang X."/>
            <person name="Wu X."/>
            <person name="Mitros T."/>
            <person name="Triplett J."/>
            <person name="Yang X."/>
            <person name="Ye C.Y."/>
            <person name="Mauro-Herrera M."/>
            <person name="Wang L."/>
            <person name="Li P."/>
            <person name="Sharma M."/>
            <person name="Sharma R."/>
            <person name="Ronald P.C."/>
            <person name="Panaud O."/>
            <person name="Kellogg E.A."/>
            <person name="Brutnell T.P."/>
            <person name="Doust A.N."/>
            <person name="Tuskan G.A."/>
            <person name="Rokhsar D."/>
            <person name="Devos K.M."/>
        </authorList>
    </citation>
    <scope>NUCLEOTIDE SEQUENCE [LARGE SCALE GENOMIC DNA]</scope>
    <source>
        <strain evidence="2">Yugu1</strain>
    </source>
</reference>
<organism evidence="2">
    <name type="scientific">Setaria italica</name>
    <name type="common">Foxtail millet</name>
    <name type="synonym">Panicum italicum</name>
    <dbReference type="NCBI Taxonomy" id="4555"/>
    <lineage>
        <taxon>Eukaryota</taxon>
        <taxon>Viridiplantae</taxon>
        <taxon>Streptophyta</taxon>
        <taxon>Embryophyta</taxon>
        <taxon>Tracheophyta</taxon>
        <taxon>Spermatophyta</taxon>
        <taxon>Magnoliopsida</taxon>
        <taxon>Liliopsida</taxon>
        <taxon>Poales</taxon>
        <taxon>Poaceae</taxon>
        <taxon>PACMAD clade</taxon>
        <taxon>Panicoideae</taxon>
        <taxon>Panicodae</taxon>
        <taxon>Paniceae</taxon>
        <taxon>Cenchrinae</taxon>
        <taxon>Setaria</taxon>
    </lineage>
</organism>
<keyword evidence="1" id="KW-0812">Transmembrane</keyword>
<accession>A0A368PWK3</accession>
<keyword evidence="1" id="KW-1133">Transmembrane helix</keyword>
<evidence type="ECO:0000313" key="2">
    <source>
        <dbReference type="EMBL" id="RCV10019.1"/>
    </source>
</evidence>
<evidence type="ECO:0000256" key="1">
    <source>
        <dbReference type="SAM" id="Phobius"/>
    </source>
</evidence>
<sequence length="123" mass="14025">MVTMGEPWVWDTLEVSNELMIREIEHQASFAAQFGPQLQLTPQQKRWAPRCHRWRPLEVAWRRDRRGIVGDDSVLTTVLVSCAGALPALVCFCFWPGMVLQAVLYGATEEDESATMLTLVFFL</sequence>